<evidence type="ECO:0000259" key="2">
    <source>
        <dbReference type="PROSITE" id="PS50004"/>
    </source>
</evidence>
<dbReference type="PROSITE" id="PS50004">
    <property type="entry name" value="C2"/>
    <property type="match status" value="1"/>
</dbReference>
<dbReference type="Proteomes" id="UP001396898">
    <property type="component" value="Unassembled WGS sequence"/>
</dbReference>
<feature type="compositionally biased region" description="Basic and acidic residues" evidence="1">
    <location>
        <begin position="83"/>
        <end position="114"/>
    </location>
</feature>
<keyword evidence="4" id="KW-1185">Reference proteome</keyword>
<evidence type="ECO:0000313" key="4">
    <source>
        <dbReference type="Proteomes" id="UP001396898"/>
    </source>
</evidence>
<dbReference type="InterPro" id="IPR000008">
    <property type="entry name" value="C2_dom"/>
</dbReference>
<feature type="compositionally biased region" description="Basic and acidic residues" evidence="1">
    <location>
        <begin position="142"/>
        <end position="155"/>
    </location>
</feature>
<reference evidence="3 4" key="1">
    <citation type="submission" date="2023-01" db="EMBL/GenBank/DDBJ databases">
        <title>Analysis of 21 Apiospora genomes using comparative genomics revels a genus with tremendous synthesis potential of carbohydrate active enzymes and secondary metabolites.</title>
        <authorList>
            <person name="Sorensen T."/>
        </authorList>
    </citation>
    <scope>NUCLEOTIDE SEQUENCE [LARGE SCALE GENOMIC DNA]</scope>
    <source>
        <strain evidence="3 4">CBS 20057</strain>
    </source>
</reference>
<feature type="region of interest" description="Disordered" evidence="1">
    <location>
        <begin position="671"/>
        <end position="747"/>
    </location>
</feature>
<feature type="region of interest" description="Disordered" evidence="1">
    <location>
        <begin position="566"/>
        <end position="603"/>
    </location>
</feature>
<feature type="region of interest" description="Disordered" evidence="1">
    <location>
        <begin position="1"/>
        <end position="170"/>
    </location>
</feature>
<feature type="domain" description="C2" evidence="2">
    <location>
        <begin position="158"/>
        <end position="288"/>
    </location>
</feature>
<protein>
    <recommendedName>
        <fullName evidence="2">C2 domain-containing protein</fullName>
    </recommendedName>
</protein>
<name>A0ABR1S386_9PEZI</name>
<gene>
    <name evidence="3" type="ORF">PG991_003401</name>
</gene>
<dbReference type="InterPro" id="IPR035892">
    <property type="entry name" value="C2_domain_sf"/>
</dbReference>
<sequence>MSAVANDSAAGQPVVETNGANGMNGVNGMNGTNGIPVDSQAQAHSHHGIPLPHRHHANPHATGGDVNNEANFEVVTDGRRKRNNDAEERQKEEDERQGKDSKEAKAEKKQEKEANGGAANAEEDETTAAAPSGHKQPKRAGTVKDKYQKQKDKVKAKTKPAGGFDATPVPDAPPGYTVKFTFHRATNLPAADLGTQASDPFCIATLTTALPKRHKEDPNLEHRTPTIRKTLEPVWDDEWVVANVPATGFKLKVRLYDEDWPDHNDRLGNVTVLVHQLNEQWKGFPVADFEVKKRAGSKRAYLVKAATTALHRGASMTPRLFMSAEVLGLSDSPPHAHMYTVAPTFYFRHFSPMIGRLAGLKVNKDEEQDHSGSGEPHAATAQAEARDNQEHGHNIHENDQQGAAANGGNGNRGGSSSGKTQKYDFQANEIQLQGPVPTKMYHRYVEFRPMIGMMFSRSGLRGRILHKALSHQHRRIYNFDSSTEYHRFEPCTEEASLQFLKLAHYDEGGRIFTYVLTLDGLFRFTETGKEFGIDMLSKHTMHSDVAAYIACSGEFLIRRLKKPLSDKHHKQEKNSAEPHQPTHPSDPELPGGPPHDKPPTRPEYYQLVIDNDSGTYRPDASVLPDLQSFLEKNFPGLGIVTLACDDEEDQKLKEQQREIKKTEGENVHMVLNRSPSSSSFSSDDVSDLEDTERHNADNHQGPTAPRRSKKERMLDIMSADSPIKGLKEEFAGGHHEGEGEKAAGASK</sequence>
<feature type="compositionally biased region" description="Low complexity" evidence="1">
    <location>
        <begin position="674"/>
        <end position="683"/>
    </location>
</feature>
<dbReference type="EMBL" id="JAQQWI010000007">
    <property type="protein sequence ID" value="KAK8026345.1"/>
    <property type="molecule type" value="Genomic_DNA"/>
</dbReference>
<dbReference type="Pfam" id="PF00168">
    <property type="entry name" value="C2"/>
    <property type="match status" value="1"/>
</dbReference>
<comment type="caution">
    <text evidence="3">The sequence shown here is derived from an EMBL/GenBank/DDBJ whole genome shotgun (WGS) entry which is preliminary data.</text>
</comment>
<feature type="compositionally biased region" description="Basic and acidic residues" evidence="1">
    <location>
        <begin position="725"/>
        <end position="741"/>
    </location>
</feature>
<dbReference type="Gene3D" id="2.60.40.150">
    <property type="entry name" value="C2 domain"/>
    <property type="match status" value="1"/>
</dbReference>
<feature type="compositionally biased region" description="Basic residues" evidence="1">
    <location>
        <begin position="44"/>
        <end position="58"/>
    </location>
</feature>
<proteinExistence type="predicted"/>
<feature type="compositionally biased region" description="Gly residues" evidence="1">
    <location>
        <begin position="405"/>
        <end position="416"/>
    </location>
</feature>
<dbReference type="PANTHER" id="PTHR47800:SF5">
    <property type="entry name" value="FER-1-LIKE PROTEIN 6"/>
    <property type="match status" value="1"/>
</dbReference>
<accession>A0ABR1S386</accession>
<feature type="compositionally biased region" description="Low complexity" evidence="1">
    <location>
        <begin position="17"/>
        <end position="34"/>
    </location>
</feature>
<dbReference type="SUPFAM" id="SSF49562">
    <property type="entry name" value="C2 domain (Calcium/lipid-binding domain, CaLB)"/>
    <property type="match status" value="1"/>
</dbReference>
<evidence type="ECO:0000313" key="3">
    <source>
        <dbReference type="EMBL" id="KAK8026345.1"/>
    </source>
</evidence>
<feature type="region of interest" description="Disordered" evidence="1">
    <location>
        <begin position="364"/>
        <end position="420"/>
    </location>
</feature>
<organism evidence="3 4">
    <name type="scientific">Apiospora marii</name>
    <dbReference type="NCBI Taxonomy" id="335849"/>
    <lineage>
        <taxon>Eukaryota</taxon>
        <taxon>Fungi</taxon>
        <taxon>Dikarya</taxon>
        <taxon>Ascomycota</taxon>
        <taxon>Pezizomycotina</taxon>
        <taxon>Sordariomycetes</taxon>
        <taxon>Xylariomycetidae</taxon>
        <taxon>Amphisphaeriales</taxon>
        <taxon>Apiosporaceae</taxon>
        <taxon>Apiospora</taxon>
    </lineage>
</organism>
<evidence type="ECO:0000256" key="1">
    <source>
        <dbReference type="SAM" id="MobiDB-lite"/>
    </source>
</evidence>
<dbReference type="SMART" id="SM00239">
    <property type="entry name" value="C2"/>
    <property type="match status" value="1"/>
</dbReference>
<dbReference type="PANTHER" id="PTHR47800">
    <property type="entry name" value="C2 DOMAIN-CONTAINING PROTEIN"/>
    <property type="match status" value="1"/>
</dbReference>
<feature type="compositionally biased region" description="Basic and acidic residues" evidence="1">
    <location>
        <begin position="384"/>
        <end position="399"/>
    </location>
</feature>